<gene>
    <name evidence="2" type="ORF">ACFOGH_14280</name>
</gene>
<feature type="signal peptide" evidence="1">
    <location>
        <begin position="1"/>
        <end position="17"/>
    </location>
</feature>
<accession>A0ABV7J022</accession>
<keyword evidence="1" id="KW-0732">Signal</keyword>
<sequence>MRWLALALGLIWPGLGAAQVLPALYDVAEVAGDDVLNIRAMPDATTATLGNLPPDAKAVEVVALSPDGKWAQVNAGENTGWVALRFLHKQDRPDWFALQYSLECSGTEPFWTLFIDPLTKSAHINTPEEEGPELDILGHWPGTAAQPTAAVQFASDGTNGIAVLRGQACSDGMSDQKFGISLDLFQQASPEKPGQTLHGCCHLAPWAP</sequence>
<dbReference type="Gene3D" id="2.30.30.40">
    <property type="entry name" value="SH3 Domains"/>
    <property type="match status" value="1"/>
</dbReference>
<reference evidence="3" key="1">
    <citation type="journal article" date="2019" name="Int. J. Syst. Evol. Microbiol.">
        <title>The Global Catalogue of Microorganisms (GCM) 10K type strain sequencing project: providing services to taxonomists for standard genome sequencing and annotation.</title>
        <authorList>
            <consortium name="The Broad Institute Genomics Platform"/>
            <consortium name="The Broad Institute Genome Sequencing Center for Infectious Disease"/>
            <person name="Wu L."/>
            <person name="Ma J."/>
        </authorList>
    </citation>
    <scope>NUCLEOTIDE SEQUENCE [LARGE SCALE GENOMIC DNA]</scope>
    <source>
        <strain evidence="3">KCTC 52039</strain>
    </source>
</reference>
<proteinExistence type="predicted"/>
<comment type="caution">
    <text evidence="2">The sequence shown here is derived from an EMBL/GenBank/DDBJ whole genome shotgun (WGS) entry which is preliminary data.</text>
</comment>
<feature type="chain" id="PRO_5047184718" evidence="1">
    <location>
        <begin position="18"/>
        <end position="208"/>
    </location>
</feature>
<evidence type="ECO:0000313" key="2">
    <source>
        <dbReference type="EMBL" id="MFC3182166.1"/>
    </source>
</evidence>
<protein>
    <submittedName>
        <fullName evidence="2">Peptide-binding protein</fullName>
    </submittedName>
</protein>
<organism evidence="2 3">
    <name type="scientific">Cypionkella sinensis</name>
    <dbReference type="NCBI Taxonomy" id="1756043"/>
    <lineage>
        <taxon>Bacteria</taxon>
        <taxon>Pseudomonadati</taxon>
        <taxon>Pseudomonadota</taxon>
        <taxon>Alphaproteobacteria</taxon>
        <taxon>Rhodobacterales</taxon>
        <taxon>Paracoccaceae</taxon>
        <taxon>Cypionkella</taxon>
    </lineage>
</organism>
<name>A0ABV7J022_9RHOB</name>
<dbReference type="Proteomes" id="UP001595547">
    <property type="component" value="Unassembled WGS sequence"/>
</dbReference>
<dbReference type="EMBL" id="JBHRTO010000001">
    <property type="protein sequence ID" value="MFC3182166.1"/>
    <property type="molecule type" value="Genomic_DNA"/>
</dbReference>
<keyword evidence="3" id="KW-1185">Reference proteome</keyword>
<dbReference type="RefSeq" id="WP_380073747.1">
    <property type="nucleotide sequence ID" value="NZ_JBHRTO010000001.1"/>
</dbReference>
<evidence type="ECO:0000313" key="3">
    <source>
        <dbReference type="Proteomes" id="UP001595547"/>
    </source>
</evidence>
<evidence type="ECO:0000256" key="1">
    <source>
        <dbReference type="SAM" id="SignalP"/>
    </source>
</evidence>